<organism evidence="1 2">
    <name type="scientific">Cyphomyrmex costatus</name>
    <dbReference type="NCBI Taxonomy" id="456900"/>
    <lineage>
        <taxon>Eukaryota</taxon>
        <taxon>Metazoa</taxon>
        <taxon>Ecdysozoa</taxon>
        <taxon>Arthropoda</taxon>
        <taxon>Hexapoda</taxon>
        <taxon>Insecta</taxon>
        <taxon>Pterygota</taxon>
        <taxon>Neoptera</taxon>
        <taxon>Endopterygota</taxon>
        <taxon>Hymenoptera</taxon>
        <taxon>Apocrita</taxon>
        <taxon>Aculeata</taxon>
        <taxon>Formicoidea</taxon>
        <taxon>Formicidae</taxon>
        <taxon>Myrmicinae</taxon>
        <taxon>Cyphomyrmex</taxon>
    </lineage>
</organism>
<dbReference type="Proteomes" id="UP000078542">
    <property type="component" value="Unassembled WGS sequence"/>
</dbReference>
<accession>A0A195CDJ0</accession>
<feature type="non-terminal residue" evidence="1">
    <location>
        <position position="1"/>
    </location>
</feature>
<reference evidence="1 2" key="1">
    <citation type="submission" date="2016-03" db="EMBL/GenBank/DDBJ databases">
        <title>Cyphomyrmex costatus WGS genome.</title>
        <authorList>
            <person name="Nygaard S."/>
            <person name="Hu H."/>
            <person name="Boomsma J."/>
            <person name="Zhang G."/>
        </authorList>
    </citation>
    <scope>NUCLEOTIDE SEQUENCE [LARGE SCALE GENOMIC DNA]</scope>
    <source>
        <strain evidence="1">MS0001</strain>
        <tissue evidence="1">Whole body</tissue>
    </source>
</reference>
<proteinExistence type="predicted"/>
<name>A0A195CDJ0_9HYME</name>
<evidence type="ECO:0000313" key="2">
    <source>
        <dbReference type="Proteomes" id="UP000078542"/>
    </source>
</evidence>
<protein>
    <submittedName>
        <fullName evidence="1">Uncharacterized protein</fullName>
    </submittedName>
</protein>
<sequence>CREYVIVAICSYVTCSGSSRVKSSDPASSLLPLAPPAHNLFLRFSLSLRDFLLLRLYPPVLSAVA</sequence>
<keyword evidence="2" id="KW-1185">Reference proteome</keyword>
<evidence type="ECO:0000313" key="1">
    <source>
        <dbReference type="EMBL" id="KYM98133.1"/>
    </source>
</evidence>
<gene>
    <name evidence="1" type="ORF">ALC62_11123</name>
</gene>
<dbReference type="AlphaFoldDB" id="A0A195CDJ0"/>
<dbReference type="EMBL" id="KQ978009">
    <property type="protein sequence ID" value="KYM98133.1"/>
    <property type="molecule type" value="Genomic_DNA"/>
</dbReference>